<dbReference type="PANTHER" id="PTHR31559">
    <property type="entry name" value="PYRIDOXAL 5'-PHOSPHATE SYNTHASE SUBUNIT SNO"/>
    <property type="match status" value="1"/>
</dbReference>
<evidence type="ECO:0000256" key="1">
    <source>
        <dbReference type="ARBA" id="ARBA00008345"/>
    </source>
</evidence>
<dbReference type="PROSITE" id="PS51130">
    <property type="entry name" value="PDXT_SNO_2"/>
    <property type="match status" value="1"/>
</dbReference>
<keyword evidence="2 7" id="KW-0378">Hydrolase</keyword>
<comment type="caution">
    <text evidence="8">The sequence shown here is derived from an EMBL/GenBank/DDBJ whole genome shotgun (WGS) entry which is preliminary data.</text>
</comment>
<dbReference type="RefSeq" id="WP_341420218.1">
    <property type="nucleotide sequence ID" value="NZ_JBBPCC010000044.1"/>
</dbReference>
<gene>
    <name evidence="7 8" type="primary">pdxT</name>
    <name evidence="8" type="ORF">WMW72_35015</name>
</gene>
<feature type="active site" description="Charge relay system" evidence="7">
    <location>
        <position position="171"/>
    </location>
</feature>
<comment type="catalytic activity">
    <reaction evidence="7">
        <text>aldehydo-D-ribose 5-phosphate + D-glyceraldehyde 3-phosphate + L-glutamine = pyridoxal 5'-phosphate + L-glutamate + phosphate + 3 H2O + H(+)</text>
        <dbReference type="Rhea" id="RHEA:31507"/>
        <dbReference type="ChEBI" id="CHEBI:15377"/>
        <dbReference type="ChEBI" id="CHEBI:15378"/>
        <dbReference type="ChEBI" id="CHEBI:29985"/>
        <dbReference type="ChEBI" id="CHEBI:43474"/>
        <dbReference type="ChEBI" id="CHEBI:58273"/>
        <dbReference type="ChEBI" id="CHEBI:58359"/>
        <dbReference type="ChEBI" id="CHEBI:59776"/>
        <dbReference type="ChEBI" id="CHEBI:597326"/>
        <dbReference type="EC" id="4.3.3.6"/>
    </reaction>
</comment>
<dbReference type="InterPro" id="IPR021196">
    <property type="entry name" value="PdxT/SNO_CS"/>
</dbReference>
<evidence type="ECO:0000256" key="6">
    <source>
        <dbReference type="ARBA" id="ARBA00049534"/>
    </source>
</evidence>
<dbReference type="PANTHER" id="PTHR31559:SF0">
    <property type="entry name" value="PYRIDOXAL 5'-PHOSPHATE SYNTHASE SUBUNIT SNO1-RELATED"/>
    <property type="match status" value="1"/>
</dbReference>
<dbReference type="Proteomes" id="UP001469365">
    <property type="component" value="Unassembled WGS sequence"/>
</dbReference>
<comment type="pathway">
    <text evidence="7">Cofactor biosynthesis; pyridoxal 5'-phosphate biosynthesis.</text>
</comment>
<dbReference type="PROSITE" id="PS51273">
    <property type="entry name" value="GATASE_TYPE_1"/>
    <property type="match status" value="1"/>
</dbReference>
<reference evidence="8 9" key="1">
    <citation type="submission" date="2024-04" db="EMBL/GenBank/DDBJ databases">
        <title>draft genome sequnece of Paenibacillus filicis.</title>
        <authorList>
            <person name="Kim D.-U."/>
        </authorList>
    </citation>
    <scope>NUCLEOTIDE SEQUENCE [LARGE SCALE GENOMIC DNA]</scope>
    <source>
        <strain evidence="8 9">KACC14197</strain>
    </source>
</reference>
<evidence type="ECO:0000256" key="7">
    <source>
        <dbReference type="HAMAP-Rule" id="MF_01615"/>
    </source>
</evidence>
<evidence type="ECO:0000256" key="2">
    <source>
        <dbReference type="ARBA" id="ARBA00022801"/>
    </source>
</evidence>
<dbReference type="EC" id="4.3.3.6" evidence="7"/>
<comment type="subunit">
    <text evidence="7">In the presence of PdxS, forms a dodecamer of heterodimers. Only shows activity in the heterodimer.</text>
</comment>
<organism evidence="8 9">
    <name type="scientific">Paenibacillus filicis</name>
    <dbReference type="NCBI Taxonomy" id="669464"/>
    <lineage>
        <taxon>Bacteria</taxon>
        <taxon>Bacillati</taxon>
        <taxon>Bacillota</taxon>
        <taxon>Bacilli</taxon>
        <taxon>Bacillales</taxon>
        <taxon>Paenibacillaceae</taxon>
        <taxon>Paenibacillus</taxon>
    </lineage>
</organism>
<keyword evidence="5 7" id="KW-0456">Lyase</keyword>
<dbReference type="CDD" id="cd01749">
    <property type="entry name" value="GATase1_PB"/>
    <property type="match status" value="1"/>
</dbReference>
<protein>
    <recommendedName>
        <fullName evidence="7">Pyridoxal 5'-phosphate synthase subunit PdxT</fullName>
        <ecNumber evidence="7">4.3.3.6</ecNumber>
    </recommendedName>
    <alternativeName>
        <fullName evidence="7">Pdx2</fullName>
    </alternativeName>
    <alternativeName>
        <fullName evidence="7">Pyridoxal 5'-phosphate synthase glutaminase subunit</fullName>
        <ecNumber evidence="7">3.5.1.2</ecNumber>
    </alternativeName>
</protein>
<comment type="similarity">
    <text evidence="1 7">Belongs to the glutaminase PdxT/SNO family.</text>
</comment>
<evidence type="ECO:0000313" key="9">
    <source>
        <dbReference type="Proteomes" id="UP001469365"/>
    </source>
</evidence>
<feature type="binding site" evidence="7">
    <location>
        <begin position="46"/>
        <end position="48"/>
    </location>
    <ligand>
        <name>L-glutamine</name>
        <dbReference type="ChEBI" id="CHEBI:58359"/>
    </ligand>
</feature>
<evidence type="ECO:0000256" key="5">
    <source>
        <dbReference type="ARBA" id="ARBA00023239"/>
    </source>
</evidence>
<dbReference type="HAMAP" id="MF_01615">
    <property type="entry name" value="PdxT"/>
    <property type="match status" value="1"/>
</dbReference>
<accession>A0ABU9DW22</accession>
<dbReference type="InterPro" id="IPR029062">
    <property type="entry name" value="Class_I_gatase-like"/>
</dbReference>
<keyword evidence="3 7" id="KW-0663">Pyridoxal phosphate</keyword>
<dbReference type="PROSITE" id="PS51274">
    <property type="entry name" value="GATASE_COBBQ"/>
    <property type="match status" value="1"/>
</dbReference>
<dbReference type="InterPro" id="IPR002161">
    <property type="entry name" value="PdxT/SNO"/>
</dbReference>
<evidence type="ECO:0000256" key="4">
    <source>
        <dbReference type="ARBA" id="ARBA00022962"/>
    </source>
</evidence>
<dbReference type="Gene3D" id="3.40.50.880">
    <property type="match status" value="1"/>
</dbReference>
<evidence type="ECO:0000256" key="3">
    <source>
        <dbReference type="ARBA" id="ARBA00022898"/>
    </source>
</evidence>
<evidence type="ECO:0000313" key="8">
    <source>
        <dbReference type="EMBL" id="MEK8133089.1"/>
    </source>
</evidence>
<name>A0ABU9DW22_9BACL</name>
<comment type="catalytic activity">
    <reaction evidence="6 7">
        <text>L-glutamine + H2O = L-glutamate + NH4(+)</text>
        <dbReference type="Rhea" id="RHEA:15889"/>
        <dbReference type="ChEBI" id="CHEBI:15377"/>
        <dbReference type="ChEBI" id="CHEBI:28938"/>
        <dbReference type="ChEBI" id="CHEBI:29985"/>
        <dbReference type="ChEBI" id="CHEBI:58359"/>
        <dbReference type="EC" id="3.5.1.2"/>
    </reaction>
</comment>
<keyword evidence="9" id="KW-1185">Reference proteome</keyword>
<feature type="binding site" evidence="7">
    <location>
        <begin position="133"/>
        <end position="134"/>
    </location>
    <ligand>
        <name>L-glutamine</name>
        <dbReference type="ChEBI" id="CHEBI:58359"/>
    </ligand>
</feature>
<dbReference type="EC" id="3.5.1.2" evidence="7"/>
<dbReference type="NCBIfam" id="TIGR03800">
    <property type="entry name" value="PLP_synth_Pdx2"/>
    <property type="match status" value="1"/>
</dbReference>
<keyword evidence="4 7" id="KW-0315">Glutamine amidotransferase</keyword>
<dbReference type="GO" id="GO:0036381">
    <property type="term" value="F:pyridoxal 5'-phosphate synthase (glutamine hydrolysing) activity"/>
    <property type="evidence" value="ECO:0007669"/>
    <property type="project" value="UniProtKB-EC"/>
</dbReference>
<dbReference type="PIRSF" id="PIRSF005639">
    <property type="entry name" value="Glut_amidoT_SNO"/>
    <property type="match status" value="1"/>
</dbReference>
<dbReference type="GO" id="GO:0004359">
    <property type="term" value="F:glutaminase activity"/>
    <property type="evidence" value="ECO:0007669"/>
    <property type="project" value="UniProtKB-EC"/>
</dbReference>
<feature type="active site" description="Nucleophile" evidence="7">
    <location>
        <position position="78"/>
    </location>
</feature>
<feature type="active site" description="Charge relay system" evidence="7">
    <location>
        <position position="169"/>
    </location>
</feature>
<dbReference type="Pfam" id="PF01174">
    <property type="entry name" value="SNO"/>
    <property type="match status" value="1"/>
</dbReference>
<dbReference type="SUPFAM" id="SSF52317">
    <property type="entry name" value="Class I glutamine amidotransferase-like"/>
    <property type="match status" value="1"/>
</dbReference>
<sequence length="190" mass="21130">MRIGVLALQGAVAEHIALIQKAGAEGVAIKRTEQLDDIDGIIIPGGESTTIGKLMRTYQFIDALREFSRQGKPIFGTCAGMIILAKEIKGQEEPHLALMDIQVERNAFGRQRESFETDLDIKGIDKDVRAVFIRAPLIERVGEGVDVLATYRDTIVAARQGHLLAASFHPELTDDERMHAYFLDMVRETR</sequence>
<feature type="binding site" evidence="7">
    <location>
        <position position="105"/>
    </location>
    <ligand>
        <name>L-glutamine</name>
        <dbReference type="ChEBI" id="CHEBI:58359"/>
    </ligand>
</feature>
<comment type="function">
    <text evidence="7">Catalyzes the hydrolysis of glutamine to glutamate and ammonia as part of the biosynthesis of pyridoxal 5'-phosphate. The resulting ammonia molecule is channeled to the active site of PdxS.</text>
</comment>
<dbReference type="EMBL" id="JBBPCC010000044">
    <property type="protein sequence ID" value="MEK8133089.1"/>
    <property type="molecule type" value="Genomic_DNA"/>
</dbReference>
<proteinExistence type="inferred from homology"/>
<dbReference type="PROSITE" id="PS01236">
    <property type="entry name" value="PDXT_SNO_1"/>
    <property type="match status" value="1"/>
</dbReference>